<gene>
    <name evidence="1" type="ORF">J2851_002740</name>
</gene>
<protein>
    <submittedName>
        <fullName evidence="1">Chromosome partitioning protein</fullName>
    </submittedName>
</protein>
<accession>A0ABS4SLK7</accession>
<dbReference type="SUPFAM" id="SSF52540">
    <property type="entry name" value="P-loop containing nucleoside triphosphate hydrolases"/>
    <property type="match status" value="1"/>
</dbReference>
<dbReference type="EMBL" id="JAGINP010000009">
    <property type="protein sequence ID" value="MBP2292958.1"/>
    <property type="molecule type" value="Genomic_DNA"/>
</dbReference>
<dbReference type="Gene3D" id="3.40.50.300">
    <property type="entry name" value="P-loop containing nucleotide triphosphate hydrolases"/>
    <property type="match status" value="1"/>
</dbReference>
<dbReference type="PANTHER" id="PTHR13696">
    <property type="entry name" value="P-LOOP CONTAINING NUCLEOSIDE TRIPHOSPHATE HYDROLASE"/>
    <property type="match status" value="1"/>
</dbReference>
<dbReference type="InterPro" id="IPR009744">
    <property type="entry name" value="VirC1"/>
</dbReference>
<comment type="caution">
    <text evidence="1">The sequence shown here is derived from an EMBL/GenBank/DDBJ whole genome shotgun (WGS) entry which is preliminary data.</text>
</comment>
<dbReference type="Pfam" id="PF07015">
    <property type="entry name" value="VirC1"/>
    <property type="match status" value="1"/>
</dbReference>
<dbReference type="CDD" id="cd02042">
    <property type="entry name" value="ParAB_family"/>
    <property type="match status" value="1"/>
</dbReference>
<organism evidence="1 2">
    <name type="scientific">Azospirillum rugosum</name>
    <dbReference type="NCBI Taxonomy" id="416170"/>
    <lineage>
        <taxon>Bacteria</taxon>
        <taxon>Pseudomonadati</taxon>
        <taxon>Pseudomonadota</taxon>
        <taxon>Alphaproteobacteria</taxon>
        <taxon>Rhodospirillales</taxon>
        <taxon>Azospirillaceae</taxon>
        <taxon>Azospirillum</taxon>
    </lineage>
</organism>
<name>A0ABS4SLK7_9PROT</name>
<dbReference type="Proteomes" id="UP000781958">
    <property type="component" value="Unassembled WGS sequence"/>
</dbReference>
<keyword evidence="2" id="KW-1185">Reference proteome</keyword>
<proteinExistence type="predicted"/>
<reference evidence="1 2" key="1">
    <citation type="submission" date="2021-03" db="EMBL/GenBank/DDBJ databases">
        <title>Genomic Encyclopedia of Type Strains, Phase III (KMG-III): the genomes of soil and plant-associated and newly described type strains.</title>
        <authorList>
            <person name="Whitman W."/>
        </authorList>
    </citation>
    <scope>NUCLEOTIDE SEQUENCE [LARGE SCALE GENOMIC DNA]</scope>
    <source>
        <strain evidence="1 2">IMMIB AFH-6</strain>
    </source>
</reference>
<dbReference type="InterPro" id="IPR050678">
    <property type="entry name" value="DNA_Partitioning_ATPase"/>
</dbReference>
<dbReference type="InterPro" id="IPR027417">
    <property type="entry name" value="P-loop_NTPase"/>
</dbReference>
<evidence type="ECO:0000313" key="2">
    <source>
        <dbReference type="Proteomes" id="UP000781958"/>
    </source>
</evidence>
<dbReference type="RefSeq" id="WP_209766829.1">
    <property type="nucleotide sequence ID" value="NZ_JAGINP010000009.1"/>
</dbReference>
<dbReference type="PANTHER" id="PTHR13696:SF96">
    <property type="entry name" value="COBQ_COBB_MIND_PARA NUCLEOTIDE BINDING DOMAIN-CONTAINING PROTEIN"/>
    <property type="match status" value="1"/>
</dbReference>
<dbReference type="PIRSF" id="PIRSF009320">
    <property type="entry name" value="Nuc_binding_HP_1000"/>
    <property type="match status" value="1"/>
</dbReference>
<evidence type="ECO:0000313" key="1">
    <source>
        <dbReference type="EMBL" id="MBP2292958.1"/>
    </source>
</evidence>
<sequence length="217" mass="22585">MIVALLNQTRGAGRTTLAVQIAGELALQGQRVALLDADGHSGALEWAEARRRNSLPALFQTIGVSSRELRGGLWGLQATLDHLIIDTPSHSADALRSALLAADTVLLPTRPERPAMGRCAATMQLVAEAQAAELATTAALVFTRAPIGTSVEPGAEVTVCGLRLPVAASMVRERMSFALSRGTGLLVHEIDLAGQAEGDVRRLVGEVFGVLPAVAGG</sequence>